<organism evidence="8 9">
    <name type="scientific">Alosa alosa</name>
    <name type="common">allis shad</name>
    <dbReference type="NCBI Taxonomy" id="278164"/>
    <lineage>
        <taxon>Eukaryota</taxon>
        <taxon>Metazoa</taxon>
        <taxon>Chordata</taxon>
        <taxon>Craniata</taxon>
        <taxon>Vertebrata</taxon>
        <taxon>Euteleostomi</taxon>
        <taxon>Actinopterygii</taxon>
        <taxon>Neopterygii</taxon>
        <taxon>Teleostei</taxon>
        <taxon>Clupei</taxon>
        <taxon>Clupeiformes</taxon>
        <taxon>Clupeoidei</taxon>
        <taxon>Clupeidae</taxon>
        <taxon>Alosa</taxon>
    </lineage>
</organism>
<feature type="transmembrane region" description="Helical" evidence="6">
    <location>
        <begin position="32"/>
        <end position="48"/>
    </location>
</feature>
<evidence type="ECO:0000256" key="6">
    <source>
        <dbReference type="SAM" id="Phobius"/>
    </source>
</evidence>
<feature type="transmembrane region" description="Helical" evidence="6">
    <location>
        <begin position="80"/>
        <end position="106"/>
    </location>
</feature>
<reference evidence="8" key="1">
    <citation type="submission" date="2020-10" db="EMBL/GenBank/DDBJ databases">
        <title>Chromosome-scale genome assembly of the Allis shad, Alosa alosa.</title>
        <authorList>
            <person name="Margot Z."/>
            <person name="Christophe K."/>
            <person name="Cabau C."/>
            <person name="Louis A."/>
            <person name="Berthelot C."/>
            <person name="Parey E."/>
            <person name="Roest Crollius H."/>
            <person name="Montfort J."/>
            <person name="Robinson-Rechavi M."/>
            <person name="Bucao C."/>
            <person name="Bouchez O."/>
            <person name="Gislard M."/>
            <person name="Lluch J."/>
            <person name="Milhes M."/>
            <person name="Lampietro C."/>
            <person name="Lopez Roques C."/>
            <person name="Donnadieu C."/>
            <person name="Braasch I."/>
            <person name="Desvignes T."/>
            <person name="Postlethwait J."/>
            <person name="Bobe J."/>
            <person name="Guiguen Y."/>
        </authorList>
    </citation>
    <scope>NUCLEOTIDE SEQUENCE</scope>
    <source>
        <strain evidence="8">M-15738</strain>
        <tissue evidence="8">Blood</tissue>
    </source>
</reference>
<dbReference type="GO" id="GO:0016020">
    <property type="term" value="C:membrane"/>
    <property type="evidence" value="ECO:0007669"/>
    <property type="project" value="UniProtKB-SubCell"/>
</dbReference>
<keyword evidence="2 5" id="KW-0812">Transmembrane</keyword>
<evidence type="ECO:0000313" key="8">
    <source>
        <dbReference type="EMBL" id="KAG5269898.1"/>
    </source>
</evidence>
<name>A0AAV6G483_9TELE</name>
<keyword evidence="9" id="KW-1185">Reference proteome</keyword>
<dbReference type="AlphaFoldDB" id="A0AAV6G483"/>
<evidence type="ECO:0000256" key="1">
    <source>
        <dbReference type="ARBA" id="ARBA00004141"/>
    </source>
</evidence>
<comment type="subcellular location">
    <subcellularLocation>
        <location evidence="1">Membrane</location>
        <topology evidence="1">Multi-pass membrane protein</topology>
    </subcellularLocation>
</comment>
<keyword evidence="3 6" id="KW-1133">Transmembrane helix</keyword>
<dbReference type="InterPro" id="IPR008253">
    <property type="entry name" value="Marvel"/>
</dbReference>
<dbReference type="EMBL" id="JADWDJ010000014">
    <property type="protein sequence ID" value="KAG5269898.1"/>
    <property type="molecule type" value="Genomic_DNA"/>
</dbReference>
<dbReference type="PANTHER" id="PTHR22776:SF45">
    <property type="entry name" value="CHEMOKINE-LIKE FACTOR"/>
    <property type="match status" value="1"/>
</dbReference>
<accession>A0AAV6G483</accession>
<dbReference type="Proteomes" id="UP000823561">
    <property type="component" value="Chromosome 14"/>
</dbReference>
<keyword evidence="4 5" id="KW-0472">Membrane</keyword>
<evidence type="ECO:0000256" key="5">
    <source>
        <dbReference type="PROSITE-ProRule" id="PRU00581"/>
    </source>
</evidence>
<evidence type="ECO:0000313" key="9">
    <source>
        <dbReference type="Proteomes" id="UP000823561"/>
    </source>
</evidence>
<evidence type="ECO:0000256" key="2">
    <source>
        <dbReference type="ARBA" id="ARBA00022692"/>
    </source>
</evidence>
<evidence type="ECO:0000256" key="3">
    <source>
        <dbReference type="ARBA" id="ARBA00022989"/>
    </source>
</evidence>
<evidence type="ECO:0000259" key="7">
    <source>
        <dbReference type="PROSITE" id="PS51225"/>
    </source>
</evidence>
<gene>
    <name evidence="8" type="ORF">AALO_G00186350</name>
</gene>
<evidence type="ECO:0000256" key="4">
    <source>
        <dbReference type="ARBA" id="ARBA00023136"/>
    </source>
</evidence>
<dbReference type="PROSITE" id="PS51225">
    <property type="entry name" value="MARVEL"/>
    <property type="match status" value="1"/>
</dbReference>
<feature type="transmembrane region" description="Helical" evidence="6">
    <location>
        <begin position="112"/>
        <end position="137"/>
    </location>
</feature>
<sequence>MTEDMSAKGESSSTSVEVNTALLKSIKGGLKIAEIVVVFVAFLCYAVASRPPYIAASLLELLITTGLLLLYLFKLNKTITLFFWPLIDVLNSFFASVFMFILSVVALSTDSLTATVVGAIVGFICAILWGVDGFLLFRKITFNQRRT</sequence>
<dbReference type="InterPro" id="IPR050578">
    <property type="entry name" value="MARVEL-CKLF_proteins"/>
</dbReference>
<protein>
    <recommendedName>
        <fullName evidence="7">MARVEL domain-containing protein</fullName>
    </recommendedName>
</protein>
<feature type="transmembrane region" description="Helical" evidence="6">
    <location>
        <begin position="54"/>
        <end position="73"/>
    </location>
</feature>
<comment type="caution">
    <text evidence="8">The sequence shown here is derived from an EMBL/GenBank/DDBJ whole genome shotgun (WGS) entry which is preliminary data.</text>
</comment>
<proteinExistence type="predicted"/>
<feature type="domain" description="MARVEL" evidence="7">
    <location>
        <begin position="22"/>
        <end position="141"/>
    </location>
</feature>
<dbReference type="PANTHER" id="PTHR22776">
    <property type="entry name" value="MARVEL-CONTAINING POTENTIAL LIPID RAFT-ASSOCIATED PROTEIN"/>
    <property type="match status" value="1"/>
</dbReference>